<dbReference type="EMBL" id="CAJVPU010003116">
    <property type="protein sequence ID" value="CAG8513414.1"/>
    <property type="molecule type" value="Genomic_DNA"/>
</dbReference>
<evidence type="ECO:0000313" key="1">
    <source>
        <dbReference type="EMBL" id="CAG8513414.1"/>
    </source>
</evidence>
<name>A0ACA9L9L2_9GLOM</name>
<accession>A0ACA9L9L2</accession>
<feature type="non-terminal residue" evidence="1">
    <location>
        <position position="1"/>
    </location>
</feature>
<organism evidence="1 2">
    <name type="scientific">Dentiscutata heterogama</name>
    <dbReference type="NCBI Taxonomy" id="1316150"/>
    <lineage>
        <taxon>Eukaryota</taxon>
        <taxon>Fungi</taxon>
        <taxon>Fungi incertae sedis</taxon>
        <taxon>Mucoromycota</taxon>
        <taxon>Glomeromycotina</taxon>
        <taxon>Glomeromycetes</taxon>
        <taxon>Diversisporales</taxon>
        <taxon>Gigasporaceae</taxon>
        <taxon>Dentiscutata</taxon>
    </lineage>
</organism>
<dbReference type="Proteomes" id="UP000789702">
    <property type="component" value="Unassembled WGS sequence"/>
</dbReference>
<protein>
    <submittedName>
        <fullName evidence="1">2815_t:CDS:1</fullName>
    </submittedName>
</protein>
<comment type="caution">
    <text evidence="1">The sequence shown here is derived from an EMBL/GenBank/DDBJ whole genome shotgun (WGS) entry which is preliminary data.</text>
</comment>
<gene>
    <name evidence="1" type="ORF">DHETER_LOCUS3569</name>
</gene>
<proteinExistence type="predicted"/>
<sequence>DEISAACSNVIMEEDGARFFSRRKFDDIWKETLLKKDSKMLKKLSIFVCKAVEAVIIATANDQDMRTVIQDCDDSHLKTWYCQNKDYEMQIRNTNNDDSFVIDEYEVFQICKL</sequence>
<evidence type="ECO:0000313" key="2">
    <source>
        <dbReference type="Proteomes" id="UP000789702"/>
    </source>
</evidence>
<keyword evidence="2" id="KW-1185">Reference proteome</keyword>
<reference evidence="1" key="1">
    <citation type="submission" date="2021-06" db="EMBL/GenBank/DDBJ databases">
        <authorList>
            <person name="Kallberg Y."/>
            <person name="Tangrot J."/>
            <person name="Rosling A."/>
        </authorList>
    </citation>
    <scope>NUCLEOTIDE SEQUENCE</scope>
    <source>
        <strain evidence="1">IL203A</strain>
    </source>
</reference>